<evidence type="ECO:0000256" key="4">
    <source>
        <dbReference type="ARBA" id="ARBA00022723"/>
    </source>
</evidence>
<evidence type="ECO:0000256" key="5">
    <source>
        <dbReference type="ARBA" id="ARBA00023004"/>
    </source>
</evidence>
<evidence type="ECO:0000256" key="2">
    <source>
        <dbReference type="ARBA" id="ARBA00022485"/>
    </source>
</evidence>
<dbReference type="InterPro" id="IPR058240">
    <property type="entry name" value="rSAM_sf"/>
</dbReference>
<dbReference type="PANTHER" id="PTHR30352:SF22">
    <property type="entry name" value="PYRUVATE FORMATE-LYASE ACTIVATING ENZYME HOMOLOG"/>
    <property type="match status" value="1"/>
</dbReference>
<evidence type="ECO:0000313" key="9">
    <source>
        <dbReference type="Proteomes" id="UP001492541"/>
    </source>
</evidence>
<dbReference type="Pfam" id="PF04055">
    <property type="entry name" value="Radical_SAM"/>
    <property type="match status" value="1"/>
</dbReference>
<evidence type="ECO:0000256" key="3">
    <source>
        <dbReference type="ARBA" id="ARBA00022691"/>
    </source>
</evidence>
<keyword evidence="9" id="KW-1185">Reference proteome</keyword>
<keyword evidence="6" id="KW-0411">Iron-sulfur</keyword>
<dbReference type="GeneID" id="90450215"/>
<protein>
    <submittedName>
        <fullName evidence="8">Radical SAM protein</fullName>
    </submittedName>
</protein>
<proteinExistence type="predicted"/>
<keyword evidence="5" id="KW-0408">Iron</keyword>
<evidence type="ECO:0000256" key="1">
    <source>
        <dbReference type="ARBA" id="ARBA00001966"/>
    </source>
</evidence>
<dbReference type="PIRSF" id="PIRSF004869">
    <property type="entry name" value="PflX_prd"/>
    <property type="match status" value="1"/>
</dbReference>
<sequence>MNECIICGKPRPSQTIPVCPKCAKSHGEVAGSIHERLEIIGGGDCELCSNRCRIEDSGLCNIRFVRNGRIVSRSTSIKAVLHAYQDPLPTNCCNSWFCRGSGMRGYNLAIFYYGCNFDCLYCQNWQHRFVDDAPVISIDKLLEKVMKKEIRCICHFGGSPEPQMSFALKFSELAIEKRGNIAICWEWNGSGNTNLCIRAGELSSKSGGTVKFDIKAWNESLHKILTGRGNRQTLKNLERMFERYPDVVSATTLLVPYYVDSEEVERIAEFISGLSPNIPYSLLVFHPDYRLNDLPITPKNQVLECYRAARRHLKNVNVGNMHLIDRV</sequence>
<dbReference type="InterPro" id="IPR007197">
    <property type="entry name" value="rSAM"/>
</dbReference>
<dbReference type="EMBL" id="CP087714">
    <property type="protein sequence ID" value="XAT63750.1"/>
    <property type="molecule type" value="Genomic_DNA"/>
</dbReference>
<name>A0ABZ3H4V9_GEOAI</name>
<dbReference type="InterPro" id="IPR016431">
    <property type="entry name" value="Pyrv-formate_lyase-activ_prd"/>
</dbReference>
<evidence type="ECO:0000313" key="8">
    <source>
        <dbReference type="EMBL" id="XAT63750.1"/>
    </source>
</evidence>
<dbReference type="CDD" id="cd01335">
    <property type="entry name" value="Radical_SAM"/>
    <property type="match status" value="1"/>
</dbReference>
<dbReference type="Gene3D" id="3.20.20.70">
    <property type="entry name" value="Aldolase class I"/>
    <property type="match status" value="1"/>
</dbReference>
<evidence type="ECO:0000256" key="6">
    <source>
        <dbReference type="ARBA" id="ARBA00023014"/>
    </source>
</evidence>
<reference evidence="8 9" key="1">
    <citation type="submission" date="2021-11" db="EMBL/GenBank/DDBJ databases">
        <title>Whole genome of Geoglobus acetivorans.</title>
        <authorList>
            <person name="Liu D."/>
        </authorList>
    </citation>
    <scope>NUCLEOTIDE SEQUENCE [LARGE SCALE GENOMIC DNA]</scope>
    <source>
        <strain evidence="8 9">SBH6</strain>
    </source>
</reference>
<evidence type="ECO:0000259" key="7">
    <source>
        <dbReference type="Pfam" id="PF04055"/>
    </source>
</evidence>
<keyword evidence="4" id="KW-0479">Metal-binding</keyword>
<dbReference type="InterPro" id="IPR013785">
    <property type="entry name" value="Aldolase_TIM"/>
</dbReference>
<comment type="cofactor">
    <cofactor evidence="1">
        <name>[4Fe-4S] cluster</name>
        <dbReference type="ChEBI" id="CHEBI:49883"/>
    </cofactor>
</comment>
<accession>A0ABZ3H4V9</accession>
<dbReference type="Proteomes" id="UP001492541">
    <property type="component" value="Chromosome"/>
</dbReference>
<dbReference type="SFLD" id="SFLDS00029">
    <property type="entry name" value="Radical_SAM"/>
    <property type="match status" value="1"/>
</dbReference>
<organism evidence="8 9">
    <name type="scientific">Geoglobus acetivorans</name>
    <dbReference type="NCBI Taxonomy" id="565033"/>
    <lineage>
        <taxon>Archaea</taxon>
        <taxon>Methanobacteriati</taxon>
        <taxon>Methanobacteriota</taxon>
        <taxon>Archaeoglobi</taxon>
        <taxon>Archaeoglobales</taxon>
        <taxon>Archaeoglobaceae</taxon>
        <taxon>Geoglobus</taxon>
    </lineage>
</organism>
<dbReference type="SUPFAM" id="SSF102114">
    <property type="entry name" value="Radical SAM enzymes"/>
    <property type="match status" value="1"/>
</dbReference>
<gene>
    <name evidence="8" type="ORF">LPQ35_10920</name>
</gene>
<keyword evidence="2" id="KW-0004">4Fe-4S</keyword>
<dbReference type="InterPro" id="IPR034457">
    <property type="entry name" value="Organic_radical-activating"/>
</dbReference>
<feature type="domain" description="Radical SAM core" evidence="7">
    <location>
        <begin position="110"/>
        <end position="271"/>
    </location>
</feature>
<dbReference type="PANTHER" id="PTHR30352">
    <property type="entry name" value="PYRUVATE FORMATE-LYASE-ACTIVATING ENZYME"/>
    <property type="match status" value="1"/>
</dbReference>
<dbReference type="RefSeq" id="WP_193806954.1">
    <property type="nucleotide sequence ID" value="NZ_CP087714.1"/>
</dbReference>
<keyword evidence="3" id="KW-0949">S-adenosyl-L-methionine</keyword>